<dbReference type="InterPro" id="IPR050738">
    <property type="entry name" value="Sulfatase"/>
</dbReference>
<dbReference type="RefSeq" id="WP_099646805.1">
    <property type="nucleotide sequence ID" value="NZ_KZ319293.1"/>
</dbReference>
<dbReference type="InterPro" id="IPR017850">
    <property type="entry name" value="Alkaline_phosphatase_core_sf"/>
</dbReference>
<accession>A0A2G1VPY7</accession>
<reference evidence="4 5" key="1">
    <citation type="submission" date="2017-08" db="EMBL/GenBank/DDBJ databases">
        <title>The whole genome shortgun sequences of strain Leeuwenhoekiella nanhaiensis G18 from the South China Sea.</title>
        <authorList>
            <person name="Liu Q."/>
        </authorList>
    </citation>
    <scope>NUCLEOTIDE SEQUENCE [LARGE SCALE GENOMIC DNA]</scope>
    <source>
        <strain evidence="4 5">G18</strain>
    </source>
</reference>
<evidence type="ECO:0000259" key="3">
    <source>
        <dbReference type="Pfam" id="PF00884"/>
    </source>
</evidence>
<comment type="similarity">
    <text evidence="1">Belongs to the sulfatase family.</text>
</comment>
<evidence type="ECO:0000313" key="4">
    <source>
        <dbReference type="EMBL" id="PHQ28813.1"/>
    </source>
</evidence>
<keyword evidence="2" id="KW-0378">Hydrolase</keyword>
<keyword evidence="5" id="KW-1185">Reference proteome</keyword>
<dbReference type="Pfam" id="PF00884">
    <property type="entry name" value="Sulfatase"/>
    <property type="match status" value="1"/>
</dbReference>
<dbReference type="AlphaFoldDB" id="A0A2G1VPY7"/>
<sequence length="478" mass="53630">MKTLSITCFLAICVFHTSCKTQTEKQQNTPITESPAPPNVIVILIDDAGYADFGFMGSEDLETPRIDELAASGAVFTDAHVSATVCAPSRAGLMTGKYQQRFGFEANNTGGIGLSDEVFTMADVFQDNGYTTYALGKWHLGEEESDHPNQRGFDEFYGFLSGSRSYFPLKDPGEKNMLQHNGERVVFEGYLTDVLGDQSVRFVEESKETSFFMYLAYNAVHTPMEAKPEDLEKYRNHPRQDLAAMTWSLDQNVGKLLDKLEALGLRQNTLIYFLSDNGGANNNQSENGVLKGWKGNHFEGGHRVPFILSYPSKIEPGKTFDGLSSSLDIFKTSAAAASLKIPKDLQLDGVDLLPYLTGELQGDPHQQLFWRKLEESAARVGAFKTVRLEGVETVLYNLDENIQETENLAGSNLAMLNELEEAYHNWEETLVAPLWDEGDEWMDVTYEIQKSLMENKQPLYEDIHSDAFKKNRIRINQD</sequence>
<comment type="caution">
    <text evidence="4">The sequence shown here is derived from an EMBL/GenBank/DDBJ whole genome shotgun (WGS) entry which is preliminary data.</text>
</comment>
<name>A0A2G1VPY7_9FLAO</name>
<dbReference type="GO" id="GO:0004065">
    <property type="term" value="F:arylsulfatase activity"/>
    <property type="evidence" value="ECO:0007669"/>
    <property type="project" value="TreeGrafter"/>
</dbReference>
<evidence type="ECO:0000313" key="5">
    <source>
        <dbReference type="Proteomes" id="UP000229433"/>
    </source>
</evidence>
<evidence type="ECO:0000256" key="2">
    <source>
        <dbReference type="ARBA" id="ARBA00022801"/>
    </source>
</evidence>
<dbReference type="OrthoDB" id="9764377at2"/>
<dbReference type="Proteomes" id="UP000229433">
    <property type="component" value="Unassembled WGS sequence"/>
</dbReference>
<dbReference type="SUPFAM" id="SSF53649">
    <property type="entry name" value="Alkaline phosphatase-like"/>
    <property type="match status" value="1"/>
</dbReference>
<gene>
    <name evidence="4" type="ORF">CJ305_13425</name>
</gene>
<evidence type="ECO:0000256" key="1">
    <source>
        <dbReference type="ARBA" id="ARBA00008779"/>
    </source>
</evidence>
<organism evidence="4 5">
    <name type="scientific">Leeuwenhoekiella nanhaiensis</name>
    <dbReference type="NCBI Taxonomy" id="1655491"/>
    <lineage>
        <taxon>Bacteria</taxon>
        <taxon>Pseudomonadati</taxon>
        <taxon>Bacteroidota</taxon>
        <taxon>Flavobacteriia</taxon>
        <taxon>Flavobacteriales</taxon>
        <taxon>Flavobacteriaceae</taxon>
        <taxon>Leeuwenhoekiella</taxon>
    </lineage>
</organism>
<dbReference type="InterPro" id="IPR000917">
    <property type="entry name" value="Sulfatase_N"/>
</dbReference>
<dbReference type="Gene3D" id="3.40.720.10">
    <property type="entry name" value="Alkaline Phosphatase, subunit A"/>
    <property type="match status" value="1"/>
</dbReference>
<protein>
    <recommendedName>
        <fullName evidence="3">Sulfatase N-terminal domain-containing protein</fullName>
    </recommendedName>
</protein>
<dbReference type="Gene3D" id="3.30.1120.10">
    <property type="match status" value="1"/>
</dbReference>
<dbReference type="PANTHER" id="PTHR42693:SF53">
    <property type="entry name" value="ENDO-4-O-SULFATASE"/>
    <property type="match status" value="1"/>
</dbReference>
<proteinExistence type="inferred from homology"/>
<feature type="domain" description="Sulfatase N-terminal" evidence="3">
    <location>
        <begin position="38"/>
        <end position="337"/>
    </location>
</feature>
<dbReference type="EMBL" id="NQXA01000011">
    <property type="protein sequence ID" value="PHQ28813.1"/>
    <property type="molecule type" value="Genomic_DNA"/>
</dbReference>
<dbReference type="PANTHER" id="PTHR42693">
    <property type="entry name" value="ARYLSULFATASE FAMILY MEMBER"/>
    <property type="match status" value="1"/>
</dbReference>